<dbReference type="GO" id="GO:0020037">
    <property type="term" value="F:heme binding"/>
    <property type="evidence" value="ECO:0007669"/>
    <property type="project" value="InterPro"/>
</dbReference>
<gene>
    <name evidence="14" type="ORF">PUN28_015384</name>
</gene>
<protein>
    <recommendedName>
        <fullName evidence="16">Cytochrome P450</fullName>
    </recommendedName>
</protein>
<evidence type="ECO:0000256" key="8">
    <source>
        <dbReference type="ARBA" id="ARBA00022848"/>
    </source>
</evidence>
<dbReference type="Gene3D" id="1.10.630.10">
    <property type="entry name" value="Cytochrome P450"/>
    <property type="match status" value="1"/>
</dbReference>
<dbReference type="Pfam" id="PF00067">
    <property type="entry name" value="p450"/>
    <property type="match status" value="1"/>
</dbReference>
<comment type="subcellular location">
    <subcellularLocation>
        <location evidence="3">Endoplasmic reticulum membrane</location>
        <topology evidence="3">Peripheral membrane protein</topology>
    </subcellularLocation>
    <subcellularLocation>
        <location evidence="2">Microsome membrane</location>
        <topology evidence="2">Peripheral membrane protein</topology>
    </subcellularLocation>
</comment>
<evidence type="ECO:0000256" key="2">
    <source>
        <dbReference type="ARBA" id="ARBA00004174"/>
    </source>
</evidence>
<keyword evidence="6" id="KW-0479">Metal-binding</keyword>
<dbReference type="EMBL" id="JADYXP020000017">
    <property type="protein sequence ID" value="KAL0106805.1"/>
    <property type="molecule type" value="Genomic_DNA"/>
</dbReference>
<comment type="similarity">
    <text evidence="4">Belongs to the cytochrome P450 family.</text>
</comment>
<keyword evidence="9" id="KW-0560">Oxidoreductase</keyword>
<reference evidence="14 15" key="1">
    <citation type="submission" date="2023-03" db="EMBL/GenBank/DDBJ databases">
        <title>High recombination rates correlate with genetic variation in Cardiocondyla obscurior ants.</title>
        <authorList>
            <person name="Errbii M."/>
        </authorList>
    </citation>
    <scope>NUCLEOTIDE SEQUENCE [LARGE SCALE GENOMIC DNA]</scope>
    <source>
        <strain evidence="14">Alpha-2009</strain>
        <tissue evidence="14">Whole body</tissue>
    </source>
</reference>
<keyword evidence="5" id="KW-0349">Heme</keyword>
<keyword evidence="11" id="KW-0503">Monooxygenase</keyword>
<evidence type="ECO:0000256" key="5">
    <source>
        <dbReference type="ARBA" id="ARBA00022617"/>
    </source>
</evidence>
<evidence type="ECO:0000256" key="11">
    <source>
        <dbReference type="ARBA" id="ARBA00023033"/>
    </source>
</evidence>
<sequence length="249" mass="28296">MFYLLVECCEELRRLIGEASRNGDQTVEVRELAAKFIIDVIGSCAFGIQINALTDDKSEFHRAAKKLSRPSYKATLWRMLRTAMPKLYKLLGVQIVDPSVTKFFTSVVSQMINQRENNGMIRHDFMDLLIELKNKGTLENGTDNSAIFSDEDKQAAKEIELDENIIAAQAFVFFAAGYETSSNTIAFCLYELALNQEIQDKTRREVCDVIQAQGGKLTYDAVQEMKYLDMVISGTVLIYLSLYLIIYYN</sequence>
<evidence type="ECO:0000313" key="14">
    <source>
        <dbReference type="EMBL" id="KAL0106805.1"/>
    </source>
</evidence>
<keyword evidence="7" id="KW-0256">Endoplasmic reticulum</keyword>
<evidence type="ECO:0000256" key="13">
    <source>
        <dbReference type="SAM" id="Phobius"/>
    </source>
</evidence>
<dbReference type="SUPFAM" id="SSF48264">
    <property type="entry name" value="Cytochrome P450"/>
    <property type="match status" value="1"/>
</dbReference>
<organism evidence="14 15">
    <name type="scientific">Cardiocondyla obscurior</name>
    <dbReference type="NCBI Taxonomy" id="286306"/>
    <lineage>
        <taxon>Eukaryota</taxon>
        <taxon>Metazoa</taxon>
        <taxon>Ecdysozoa</taxon>
        <taxon>Arthropoda</taxon>
        <taxon>Hexapoda</taxon>
        <taxon>Insecta</taxon>
        <taxon>Pterygota</taxon>
        <taxon>Neoptera</taxon>
        <taxon>Endopterygota</taxon>
        <taxon>Hymenoptera</taxon>
        <taxon>Apocrita</taxon>
        <taxon>Aculeata</taxon>
        <taxon>Formicoidea</taxon>
        <taxon>Formicidae</taxon>
        <taxon>Myrmicinae</taxon>
        <taxon>Cardiocondyla</taxon>
    </lineage>
</organism>
<accession>A0AAW2EV32</accession>
<evidence type="ECO:0008006" key="16">
    <source>
        <dbReference type="Google" id="ProtNLM"/>
    </source>
</evidence>
<evidence type="ECO:0000256" key="1">
    <source>
        <dbReference type="ARBA" id="ARBA00001971"/>
    </source>
</evidence>
<feature type="transmembrane region" description="Helical" evidence="13">
    <location>
        <begin position="227"/>
        <end position="248"/>
    </location>
</feature>
<name>A0AAW2EV32_9HYME</name>
<evidence type="ECO:0000256" key="4">
    <source>
        <dbReference type="ARBA" id="ARBA00010617"/>
    </source>
</evidence>
<dbReference type="PANTHER" id="PTHR24292">
    <property type="entry name" value="CYTOCHROME P450"/>
    <property type="match status" value="1"/>
</dbReference>
<evidence type="ECO:0000256" key="6">
    <source>
        <dbReference type="ARBA" id="ARBA00022723"/>
    </source>
</evidence>
<evidence type="ECO:0000256" key="10">
    <source>
        <dbReference type="ARBA" id="ARBA00023004"/>
    </source>
</evidence>
<dbReference type="Proteomes" id="UP001430953">
    <property type="component" value="Unassembled WGS sequence"/>
</dbReference>
<dbReference type="GO" id="GO:0004497">
    <property type="term" value="F:monooxygenase activity"/>
    <property type="evidence" value="ECO:0007669"/>
    <property type="project" value="UniProtKB-KW"/>
</dbReference>
<evidence type="ECO:0000256" key="9">
    <source>
        <dbReference type="ARBA" id="ARBA00023002"/>
    </source>
</evidence>
<dbReference type="GO" id="GO:0005506">
    <property type="term" value="F:iron ion binding"/>
    <property type="evidence" value="ECO:0007669"/>
    <property type="project" value="InterPro"/>
</dbReference>
<comment type="cofactor">
    <cofactor evidence="1">
        <name>heme</name>
        <dbReference type="ChEBI" id="CHEBI:30413"/>
    </cofactor>
</comment>
<dbReference type="AlphaFoldDB" id="A0AAW2EV32"/>
<keyword evidence="12 13" id="KW-0472">Membrane</keyword>
<keyword evidence="13" id="KW-0812">Transmembrane</keyword>
<keyword evidence="13" id="KW-1133">Transmembrane helix</keyword>
<evidence type="ECO:0000313" key="15">
    <source>
        <dbReference type="Proteomes" id="UP001430953"/>
    </source>
</evidence>
<keyword evidence="8" id="KW-0492">Microsome</keyword>
<dbReference type="PANTHER" id="PTHR24292:SF54">
    <property type="entry name" value="CYP9F3-RELATED"/>
    <property type="match status" value="1"/>
</dbReference>
<keyword evidence="15" id="KW-1185">Reference proteome</keyword>
<dbReference type="InterPro" id="IPR036396">
    <property type="entry name" value="Cyt_P450_sf"/>
</dbReference>
<dbReference type="GO" id="GO:0005789">
    <property type="term" value="C:endoplasmic reticulum membrane"/>
    <property type="evidence" value="ECO:0007669"/>
    <property type="project" value="UniProtKB-SubCell"/>
</dbReference>
<evidence type="ECO:0000256" key="3">
    <source>
        <dbReference type="ARBA" id="ARBA00004406"/>
    </source>
</evidence>
<dbReference type="InterPro" id="IPR001128">
    <property type="entry name" value="Cyt_P450"/>
</dbReference>
<proteinExistence type="inferred from homology"/>
<comment type="caution">
    <text evidence="14">The sequence shown here is derived from an EMBL/GenBank/DDBJ whole genome shotgun (WGS) entry which is preliminary data.</text>
</comment>
<dbReference type="GO" id="GO:0016705">
    <property type="term" value="F:oxidoreductase activity, acting on paired donors, with incorporation or reduction of molecular oxygen"/>
    <property type="evidence" value="ECO:0007669"/>
    <property type="project" value="InterPro"/>
</dbReference>
<evidence type="ECO:0000256" key="12">
    <source>
        <dbReference type="ARBA" id="ARBA00023136"/>
    </source>
</evidence>
<dbReference type="InterPro" id="IPR050476">
    <property type="entry name" value="Insect_CytP450_Detox"/>
</dbReference>
<evidence type="ECO:0000256" key="7">
    <source>
        <dbReference type="ARBA" id="ARBA00022824"/>
    </source>
</evidence>
<keyword evidence="10" id="KW-0408">Iron</keyword>